<accession>A0A0N0E438</accession>
<comment type="caution">
    <text evidence="2">The sequence shown here is derived from an EMBL/GenBank/DDBJ whole genome shotgun (WGS) entry which is preliminary data.</text>
</comment>
<evidence type="ECO:0000313" key="2">
    <source>
        <dbReference type="EMBL" id="KPA90813.1"/>
    </source>
</evidence>
<dbReference type="EMBL" id="JSYZ01000009">
    <property type="protein sequence ID" value="KPA90813.1"/>
    <property type="molecule type" value="Genomic_DNA"/>
</dbReference>
<feature type="region of interest" description="Disordered" evidence="1">
    <location>
        <begin position="183"/>
        <end position="205"/>
    </location>
</feature>
<dbReference type="RefSeq" id="WP_054063029.1">
    <property type="nucleotide sequence ID" value="NZ_JSYZ01000009.1"/>
</dbReference>
<dbReference type="AlphaFoldDB" id="A0A0N0E438"/>
<organism evidence="2 3">
    <name type="scientific">Pseudomonas asplenii</name>
    <dbReference type="NCBI Taxonomy" id="53407"/>
    <lineage>
        <taxon>Bacteria</taxon>
        <taxon>Pseudomonadati</taxon>
        <taxon>Pseudomonadota</taxon>
        <taxon>Gammaproteobacteria</taxon>
        <taxon>Pseudomonadales</taxon>
        <taxon>Pseudomonadaceae</taxon>
        <taxon>Pseudomonas</taxon>
    </lineage>
</organism>
<protein>
    <submittedName>
        <fullName evidence="2">Uncharacterized protein</fullName>
    </submittedName>
</protein>
<sequence>MNSIFPVLPVIEPVTGEGLEWPGRIDPDREPLDEEAIPEGVALLLAVLEPRLARRPGALSMAAAGQPADLGDRSAEGVGIRKVAEMAVLPSGAGLGDEGVPGGEREVVRIEGAPRDGLAAPVQGVAVEERPVKAAEEHLAAAEIAQEEAVLRVAAELSQGVAQVRPETPVPLAQAFFEGAADERTAMSGQHEDAAPESREQDDEASGDLLQVPFHNERAQGQVLVSRDETGEAGLLIRATDRRVFEQLRGHFEQAGQPGWRLGGVAENDQARSA</sequence>
<evidence type="ECO:0000256" key="1">
    <source>
        <dbReference type="SAM" id="MobiDB-lite"/>
    </source>
</evidence>
<evidence type="ECO:0000313" key="3">
    <source>
        <dbReference type="Proteomes" id="UP000037931"/>
    </source>
</evidence>
<reference evidence="2 3" key="1">
    <citation type="journal article" date="2015" name="PLoS ONE">
        <title>Rice-Infecting Pseudomonas Genomes Are Highly Accessorized and Harbor Multiple Putative Virulence Mechanisms to Cause Sheath Brown Rot.</title>
        <authorList>
            <person name="Quibod I.L."/>
            <person name="Grande G."/>
            <person name="Oreiro E.G."/>
            <person name="Borja F.N."/>
            <person name="Dossa G.S."/>
            <person name="Mauleon R."/>
            <person name="Cruz C.V."/>
            <person name="Oliva R."/>
        </authorList>
    </citation>
    <scope>NUCLEOTIDE SEQUENCE [LARGE SCALE GENOMIC DNA]</scope>
    <source>
        <strain evidence="2 3">IRRI 6609</strain>
    </source>
</reference>
<feature type="compositionally biased region" description="Basic and acidic residues" evidence="1">
    <location>
        <begin position="183"/>
        <end position="199"/>
    </location>
</feature>
<dbReference type="Proteomes" id="UP000037931">
    <property type="component" value="Unassembled WGS sequence"/>
</dbReference>
<dbReference type="OrthoDB" id="6875571at2"/>
<keyword evidence="3" id="KW-1185">Reference proteome</keyword>
<gene>
    <name evidence="2" type="ORF">PF66_02882</name>
</gene>
<dbReference type="PATRIC" id="fig|50340.43.peg.6269"/>
<dbReference type="STRING" id="50340.PF66_02882"/>
<name>A0A0N0E438_9PSED</name>
<proteinExistence type="predicted"/>
<feature type="region of interest" description="Disordered" evidence="1">
    <location>
        <begin position="253"/>
        <end position="274"/>
    </location>
</feature>